<dbReference type="EMBL" id="BAAAPH010000021">
    <property type="protein sequence ID" value="GAA1592705.1"/>
    <property type="molecule type" value="Genomic_DNA"/>
</dbReference>
<sequence length="848" mass="89227">MIRRLAAGRRLHVSVPAAVAAALTFVVSGIIRGTYPFGDRPRSTNDLGQQFVPMYAHLRDILTGQAPGDLIFNWSSGFGVPFLGDSMAYVGSTLSWIVLILPRDQVDLALFLVDVAAIGLAAGAMATYLRWLRPAGPFWLAVIGGVSYGACAWAIDDGAYMSVWLNGMVAFPVICLLCEWILRRRSMRSLLVTPFVIALLWTSHFYTVYMATIGAAIVVIARILADDAAVSWRERLTGAVRCMLAVGLGIGLAAPLLLPTFDSVSAARPSPDVAFKPIDTLLFLSRLLPGSEGVGSTPGLAVGTLMLLLAISFPFNRAIAARERIVWTVVVLLTVGSMQVRITHEVWHGFDTPNGSPFRQAFVIAGMLVIVGWMSVASGVRGLLVVTAPLVLVGLLYVLTWNVRTITTTTHRVVPLLAVGALIVWLIFRRPLPVGLRRAAAALLVGAVLVEVTLSSAAIDAKRSKILSASAPWGDTHAAIRSLVQAADDWPNHRTAPGAALTVNDPMLIGGQGPQYYSSTIPDTVSAQLLSLGFGYSSYGRATVDPRNPVVDAIFAIGARVVSDPATGAPRLEKYDSAPLVTVRPAKAWSSRDPGPFGVQETALGADVYTIPKLRAAPSPNATVSDRNGAITIAPVAGAKVPIQTRLTGQCAPGSEVWLAAPTTVGEVAVAGLGWAPILRPVSKSPGIYSGAPMIRVGTVGADGAVKVDLRVPARTRLPSSAVGCLHRDKLTAAVQQLGKPAEVKVGGHSIDIRLNPGTAGSVVAGVIRIEGWRCSVDGAAAREPGNRAGLLAIPVSADSSKVSCSYRPPGARLGLLLGAASLLGLALLAGGLLYIRRRHASERVLPD</sequence>
<dbReference type="PANTHER" id="PTHR38454">
    <property type="entry name" value="INTEGRAL MEMBRANE PROTEIN-RELATED"/>
    <property type="match status" value="1"/>
</dbReference>
<feature type="transmembrane region" description="Helical" evidence="1">
    <location>
        <begin position="357"/>
        <end position="376"/>
    </location>
</feature>
<evidence type="ECO:0000313" key="2">
    <source>
        <dbReference type="EMBL" id="GAA1592705.1"/>
    </source>
</evidence>
<accession>A0ABP4PZE0</accession>
<feature type="transmembrane region" description="Helical" evidence="1">
    <location>
        <begin position="108"/>
        <end position="131"/>
    </location>
</feature>
<organism evidence="2 3">
    <name type="scientific">Kribbella hippodromi</name>
    <dbReference type="NCBI Taxonomy" id="434347"/>
    <lineage>
        <taxon>Bacteria</taxon>
        <taxon>Bacillati</taxon>
        <taxon>Actinomycetota</taxon>
        <taxon>Actinomycetes</taxon>
        <taxon>Propionibacteriales</taxon>
        <taxon>Kribbellaceae</taxon>
        <taxon>Kribbella</taxon>
    </lineage>
</organism>
<feature type="transmembrane region" description="Helical" evidence="1">
    <location>
        <begin position="293"/>
        <end position="313"/>
    </location>
</feature>
<feature type="transmembrane region" description="Helical" evidence="1">
    <location>
        <begin position="325"/>
        <end position="342"/>
    </location>
</feature>
<dbReference type="Proteomes" id="UP001501705">
    <property type="component" value="Unassembled WGS sequence"/>
</dbReference>
<feature type="transmembrane region" description="Helical" evidence="1">
    <location>
        <begin position="137"/>
        <end position="156"/>
    </location>
</feature>
<keyword evidence="1" id="KW-0472">Membrane</keyword>
<dbReference type="InterPro" id="IPR018580">
    <property type="entry name" value="Uncharacterised_YfhO"/>
</dbReference>
<dbReference type="RefSeq" id="WP_344238099.1">
    <property type="nucleotide sequence ID" value="NZ_BAAAPH010000021.1"/>
</dbReference>
<feature type="transmembrane region" description="Helical" evidence="1">
    <location>
        <begin position="814"/>
        <end position="836"/>
    </location>
</feature>
<feature type="transmembrane region" description="Helical" evidence="1">
    <location>
        <begin position="383"/>
        <end position="403"/>
    </location>
</feature>
<feature type="transmembrane region" description="Helical" evidence="1">
    <location>
        <begin position="163"/>
        <end position="183"/>
    </location>
</feature>
<dbReference type="PANTHER" id="PTHR38454:SF1">
    <property type="entry name" value="INTEGRAL MEMBRANE PROTEIN"/>
    <property type="match status" value="1"/>
</dbReference>
<comment type="caution">
    <text evidence="2">The sequence shown here is derived from an EMBL/GenBank/DDBJ whole genome shotgun (WGS) entry which is preliminary data.</text>
</comment>
<evidence type="ECO:0000256" key="1">
    <source>
        <dbReference type="SAM" id="Phobius"/>
    </source>
</evidence>
<feature type="transmembrane region" description="Helical" evidence="1">
    <location>
        <begin position="12"/>
        <end position="31"/>
    </location>
</feature>
<protein>
    <submittedName>
        <fullName evidence="2">YfhO family protein</fullName>
    </submittedName>
</protein>
<feature type="transmembrane region" description="Helical" evidence="1">
    <location>
        <begin position="409"/>
        <end position="428"/>
    </location>
</feature>
<keyword evidence="1" id="KW-1133">Transmembrane helix</keyword>
<evidence type="ECO:0000313" key="3">
    <source>
        <dbReference type="Proteomes" id="UP001501705"/>
    </source>
</evidence>
<dbReference type="Pfam" id="PF09586">
    <property type="entry name" value="YfhO"/>
    <property type="match status" value="1"/>
</dbReference>
<keyword evidence="3" id="KW-1185">Reference proteome</keyword>
<proteinExistence type="predicted"/>
<feature type="transmembrane region" description="Helical" evidence="1">
    <location>
        <begin position="236"/>
        <end position="258"/>
    </location>
</feature>
<name>A0ABP4PZE0_9ACTN</name>
<feature type="transmembrane region" description="Helical" evidence="1">
    <location>
        <begin position="203"/>
        <end position="224"/>
    </location>
</feature>
<keyword evidence="1" id="KW-0812">Transmembrane</keyword>
<feature type="transmembrane region" description="Helical" evidence="1">
    <location>
        <begin position="440"/>
        <end position="459"/>
    </location>
</feature>
<gene>
    <name evidence="2" type="ORF">GCM10009804_56450</name>
</gene>
<reference evidence="3" key="1">
    <citation type="journal article" date="2019" name="Int. J. Syst. Evol. Microbiol.">
        <title>The Global Catalogue of Microorganisms (GCM) 10K type strain sequencing project: providing services to taxonomists for standard genome sequencing and annotation.</title>
        <authorList>
            <consortium name="The Broad Institute Genomics Platform"/>
            <consortium name="The Broad Institute Genome Sequencing Center for Infectious Disease"/>
            <person name="Wu L."/>
            <person name="Ma J."/>
        </authorList>
    </citation>
    <scope>NUCLEOTIDE SEQUENCE [LARGE SCALE GENOMIC DNA]</scope>
    <source>
        <strain evidence="3">JCM 15572</strain>
    </source>
</reference>
<feature type="transmembrane region" description="Helical" evidence="1">
    <location>
        <begin position="82"/>
        <end position="101"/>
    </location>
</feature>